<dbReference type="GO" id="GO:0004497">
    <property type="term" value="F:monooxygenase activity"/>
    <property type="evidence" value="ECO:0007669"/>
    <property type="project" value="InterPro"/>
</dbReference>
<dbReference type="GO" id="GO:0020037">
    <property type="term" value="F:heme binding"/>
    <property type="evidence" value="ECO:0007669"/>
    <property type="project" value="InterPro"/>
</dbReference>
<dbReference type="InterPro" id="IPR001128">
    <property type="entry name" value="Cyt_P450"/>
</dbReference>
<dbReference type="InterPro" id="IPR036396">
    <property type="entry name" value="Cyt_P450_sf"/>
</dbReference>
<accession>A0A9P9FFV8</accession>
<comment type="caution">
    <text evidence="1">The sequence shown here is derived from an EMBL/GenBank/DDBJ whole genome shotgun (WGS) entry which is preliminary data.</text>
</comment>
<dbReference type="SUPFAM" id="SSF48264">
    <property type="entry name" value="Cytochrome P450"/>
    <property type="match status" value="1"/>
</dbReference>
<gene>
    <name evidence="1" type="ORF">EDB81DRAFT_839838</name>
</gene>
<evidence type="ECO:0000313" key="1">
    <source>
        <dbReference type="EMBL" id="KAH7161522.1"/>
    </source>
</evidence>
<dbReference type="Pfam" id="PF00067">
    <property type="entry name" value="p450"/>
    <property type="match status" value="1"/>
</dbReference>
<evidence type="ECO:0000313" key="2">
    <source>
        <dbReference type="Proteomes" id="UP000738349"/>
    </source>
</evidence>
<dbReference type="GO" id="GO:0016705">
    <property type="term" value="F:oxidoreductase activity, acting on paired donors, with incorporation or reduction of molecular oxygen"/>
    <property type="evidence" value="ECO:0007669"/>
    <property type="project" value="InterPro"/>
</dbReference>
<keyword evidence="2" id="KW-1185">Reference proteome</keyword>
<dbReference type="OrthoDB" id="1470350at2759"/>
<protein>
    <submittedName>
        <fullName evidence="1">Cytochrome P450</fullName>
    </submittedName>
</protein>
<dbReference type="Gene3D" id="1.10.630.10">
    <property type="entry name" value="Cytochrome P450"/>
    <property type="match status" value="1"/>
</dbReference>
<dbReference type="PANTHER" id="PTHR47582:SF1">
    <property type="entry name" value="P450, PUTATIVE (EUROFUNG)-RELATED"/>
    <property type="match status" value="1"/>
</dbReference>
<sequence length="364" mass="41411">MAFILQRLIFPKFGPREPPVLSSRIPVIGHLISLMREKTSFYRRLYRDNSLPICTLPMLNGKLISSAMRSKDISFDPFALEIHDSLMGKNLDNMVNTGLGRLSSRLNDVRSDTSMEIPYIFTWIRDLMFESSMKSLYGSTDPMTMEGMEKISQRLLRIILPFYASGSDKMEDVSALIRNRAGLKRKLGLSEEAICKLELILPWVATTNTIPTALWFFAQTLSRPEWAMPTISVSRLRKECPALLTCYHETNRLCNDTTDNRRVMRDTILQDPVEGKKYLLTKGTNIQWCGSVTQLDQKVSGPKSDEFNPNRWIINPSKESDYRKSMLPFGGGKALCPGRHFAEAEILGFLSGLMLGFELKAFRC</sequence>
<dbReference type="InterPro" id="IPR053007">
    <property type="entry name" value="CYP450_monoxygenase_sec-met"/>
</dbReference>
<proteinExistence type="predicted"/>
<organism evidence="1 2">
    <name type="scientific">Dactylonectria macrodidyma</name>
    <dbReference type="NCBI Taxonomy" id="307937"/>
    <lineage>
        <taxon>Eukaryota</taxon>
        <taxon>Fungi</taxon>
        <taxon>Dikarya</taxon>
        <taxon>Ascomycota</taxon>
        <taxon>Pezizomycotina</taxon>
        <taxon>Sordariomycetes</taxon>
        <taxon>Hypocreomycetidae</taxon>
        <taxon>Hypocreales</taxon>
        <taxon>Nectriaceae</taxon>
        <taxon>Dactylonectria</taxon>
    </lineage>
</organism>
<dbReference type="AlphaFoldDB" id="A0A9P9FFV8"/>
<dbReference type="PANTHER" id="PTHR47582">
    <property type="entry name" value="P450, PUTATIVE (EUROFUNG)-RELATED"/>
    <property type="match status" value="1"/>
</dbReference>
<dbReference type="EMBL" id="JAGMUV010000004">
    <property type="protein sequence ID" value="KAH7161522.1"/>
    <property type="molecule type" value="Genomic_DNA"/>
</dbReference>
<name>A0A9P9FFV8_9HYPO</name>
<dbReference type="Proteomes" id="UP000738349">
    <property type="component" value="Unassembled WGS sequence"/>
</dbReference>
<reference evidence="1" key="1">
    <citation type="journal article" date="2021" name="Nat. Commun.">
        <title>Genetic determinants of endophytism in the Arabidopsis root mycobiome.</title>
        <authorList>
            <person name="Mesny F."/>
            <person name="Miyauchi S."/>
            <person name="Thiergart T."/>
            <person name="Pickel B."/>
            <person name="Atanasova L."/>
            <person name="Karlsson M."/>
            <person name="Huettel B."/>
            <person name="Barry K.W."/>
            <person name="Haridas S."/>
            <person name="Chen C."/>
            <person name="Bauer D."/>
            <person name="Andreopoulos W."/>
            <person name="Pangilinan J."/>
            <person name="LaButti K."/>
            <person name="Riley R."/>
            <person name="Lipzen A."/>
            <person name="Clum A."/>
            <person name="Drula E."/>
            <person name="Henrissat B."/>
            <person name="Kohler A."/>
            <person name="Grigoriev I.V."/>
            <person name="Martin F.M."/>
            <person name="Hacquard S."/>
        </authorList>
    </citation>
    <scope>NUCLEOTIDE SEQUENCE</scope>
    <source>
        <strain evidence="1">MPI-CAGE-AT-0147</strain>
    </source>
</reference>
<dbReference type="GO" id="GO:0005506">
    <property type="term" value="F:iron ion binding"/>
    <property type="evidence" value="ECO:0007669"/>
    <property type="project" value="InterPro"/>
</dbReference>